<dbReference type="SUPFAM" id="SSF89392">
    <property type="entry name" value="Prokaryotic lipoproteins and lipoprotein localization factors"/>
    <property type="match status" value="1"/>
</dbReference>
<reference evidence="1 2" key="1">
    <citation type="submission" date="2019-03" db="EMBL/GenBank/DDBJ databases">
        <title>Genomic Encyclopedia of Archaeal and Bacterial Type Strains, Phase II (KMG-II): from individual species to whole genera.</title>
        <authorList>
            <person name="Goeker M."/>
        </authorList>
    </citation>
    <scope>NUCLEOTIDE SEQUENCE [LARGE SCALE GENOMIC DNA]</scope>
    <source>
        <strain evidence="1 2">DSM 45499</strain>
    </source>
</reference>
<organism evidence="1 2">
    <name type="scientific">Actinophytocola oryzae</name>
    <dbReference type="NCBI Taxonomy" id="502181"/>
    <lineage>
        <taxon>Bacteria</taxon>
        <taxon>Bacillati</taxon>
        <taxon>Actinomycetota</taxon>
        <taxon>Actinomycetes</taxon>
        <taxon>Pseudonocardiales</taxon>
        <taxon>Pseudonocardiaceae</taxon>
    </lineage>
</organism>
<keyword evidence="2" id="KW-1185">Reference proteome</keyword>
<dbReference type="Gene3D" id="2.50.20.20">
    <property type="match status" value="1"/>
</dbReference>
<gene>
    <name evidence="1" type="ORF">CLV71_105618</name>
</gene>
<accession>A0A4R7VRP4</accession>
<dbReference type="EMBL" id="SOCP01000005">
    <property type="protein sequence ID" value="TDV52486.1"/>
    <property type="molecule type" value="Genomic_DNA"/>
</dbReference>
<protein>
    <recommendedName>
        <fullName evidence="3">LppX_LprAFG lipoprotein</fullName>
    </recommendedName>
</protein>
<dbReference type="InterPro" id="IPR029046">
    <property type="entry name" value="LolA/LolB/LppX"/>
</dbReference>
<dbReference type="OrthoDB" id="3427828at2"/>
<proteinExistence type="predicted"/>
<comment type="caution">
    <text evidence="1">The sequence shown here is derived from an EMBL/GenBank/DDBJ whole genome shotgun (WGS) entry which is preliminary data.</text>
</comment>
<dbReference type="RefSeq" id="WP_133903839.1">
    <property type="nucleotide sequence ID" value="NZ_SOCP01000005.1"/>
</dbReference>
<evidence type="ECO:0008006" key="3">
    <source>
        <dbReference type="Google" id="ProtNLM"/>
    </source>
</evidence>
<evidence type="ECO:0000313" key="2">
    <source>
        <dbReference type="Proteomes" id="UP000294927"/>
    </source>
</evidence>
<dbReference type="Proteomes" id="UP000294927">
    <property type="component" value="Unassembled WGS sequence"/>
</dbReference>
<dbReference type="AlphaFoldDB" id="A0A4R7VRP4"/>
<evidence type="ECO:0000313" key="1">
    <source>
        <dbReference type="EMBL" id="TDV52486.1"/>
    </source>
</evidence>
<name>A0A4R7VRP4_9PSEU</name>
<sequence length="265" mass="27968">MRKAVLALGAFALAVAVGAWIGNGDSPERAAASAELFVLAKSIGDETTRAGSAHMAIIASGADTETKGSGDVRFAAEDAAMALDLTTEKGAIPTVQVGGTLFMRLPQEVAPGKPWLEIDPYGRSRLSRMFGPLNDQLSKAADPHTTLRAFHQAGEITAARDEDLDGRKVRHYTISVDVARVAQTQLTPASRQAIQAALAGGMTNFGAELWVDEQGLPARFTLDSPAQDGSGRVTSLKLRVDYTDWGTPVTITAPPEDQIVKGKAD</sequence>